<dbReference type="FunFam" id="3.10.110.10:FF:000063">
    <property type="entry name" value="CDC34p Ubiquitin-conjugating enzyme (E2)"/>
    <property type="match status" value="1"/>
</dbReference>
<evidence type="ECO:0000256" key="1">
    <source>
        <dbReference type="ARBA" id="ARBA00022679"/>
    </source>
</evidence>
<dbReference type="InterPro" id="IPR023313">
    <property type="entry name" value="UBQ-conjugating_AS"/>
</dbReference>
<feature type="domain" description="UBC core" evidence="8">
    <location>
        <begin position="5"/>
        <end position="166"/>
    </location>
</feature>
<reference evidence="9 10" key="1">
    <citation type="journal article" date="2009" name="Nature">
        <title>Evolution of pathogenicity and sexual reproduction in eight Candida genomes.</title>
        <authorList>
            <person name="Butler G."/>
            <person name="Rasmussen M.D."/>
            <person name="Lin M.F."/>
            <person name="Santos M.A."/>
            <person name="Sakthikumar S."/>
            <person name="Munro C.A."/>
            <person name="Rheinbay E."/>
            <person name="Grabherr M."/>
            <person name="Forche A."/>
            <person name="Reedy J.L."/>
            <person name="Agrafioti I."/>
            <person name="Arnaud M.B."/>
            <person name="Bates S."/>
            <person name="Brown A.J."/>
            <person name="Brunke S."/>
            <person name="Costanzo M.C."/>
            <person name="Fitzpatrick D.A."/>
            <person name="de Groot P.W."/>
            <person name="Harris D."/>
            <person name="Hoyer L.L."/>
            <person name="Hube B."/>
            <person name="Klis F.M."/>
            <person name="Kodira C."/>
            <person name="Lennard N."/>
            <person name="Logue M.E."/>
            <person name="Martin R."/>
            <person name="Neiman A.M."/>
            <person name="Nikolaou E."/>
            <person name="Quail M.A."/>
            <person name="Quinn J."/>
            <person name="Santos M.C."/>
            <person name="Schmitzberger F.F."/>
            <person name="Sherlock G."/>
            <person name="Shah P."/>
            <person name="Silverstein K.A."/>
            <person name="Skrzypek M.S."/>
            <person name="Soll D."/>
            <person name="Staggs R."/>
            <person name="Stansfield I."/>
            <person name="Stumpf M.P."/>
            <person name="Sudbery P.E."/>
            <person name="Srikantha T."/>
            <person name="Zeng Q."/>
            <person name="Berman J."/>
            <person name="Berriman M."/>
            <person name="Heitman J."/>
            <person name="Gow N.A."/>
            <person name="Lorenz M.C."/>
            <person name="Birren B.W."/>
            <person name="Kellis M."/>
            <person name="Cuomo C.A."/>
        </authorList>
    </citation>
    <scope>NUCLEOTIDE SEQUENCE [LARGE SCALE GENOMIC DNA]</scope>
    <source>
        <strain evidence="10">ATCC MYA-3404 / T1</strain>
    </source>
</reference>
<keyword evidence="3 6" id="KW-0833">Ubl conjugation pathway</keyword>
<evidence type="ECO:0000256" key="7">
    <source>
        <dbReference type="SAM" id="MobiDB-lite"/>
    </source>
</evidence>
<dbReference type="InterPro" id="IPR016135">
    <property type="entry name" value="UBQ-conjugating_enzyme/RWD"/>
</dbReference>
<dbReference type="RefSeq" id="XP_002550873.1">
    <property type="nucleotide sequence ID" value="XM_002550827.1"/>
</dbReference>
<dbReference type="SUPFAM" id="SSF54495">
    <property type="entry name" value="UBC-like"/>
    <property type="match status" value="1"/>
</dbReference>
<dbReference type="HOGENOM" id="CLU_030988_1_1_1"/>
<feature type="compositionally biased region" description="Acidic residues" evidence="7">
    <location>
        <begin position="194"/>
        <end position="244"/>
    </location>
</feature>
<keyword evidence="4 6" id="KW-0067">ATP-binding</keyword>
<name>C5MGH8_CANTT</name>
<dbReference type="AlphaFoldDB" id="C5MGH8"/>
<feature type="region of interest" description="Disordered" evidence="7">
    <location>
        <begin position="177"/>
        <end position="244"/>
    </location>
</feature>
<dbReference type="Proteomes" id="UP000002037">
    <property type="component" value="Unassembled WGS sequence"/>
</dbReference>
<dbReference type="InterPro" id="IPR000608">
    <property type="entry name" value="UBC"/>
</dbReference>
<dbReference type="GeneID" id="8299327"/>
<dbReference type="PANTHER" id="PTHR24067">
    <property type="entry name" value="UBIQUITIN-CONJUGATING ENZYME E2"/>
    <property type="match status" value="1"/>
</dbReference>
<evidence type="ECO:0000256" key="5">
    <source>
        <dbReference type="PROSITE-ProRule" id="PRU10133"/>
    </source>
</evidence>
<proteinExistence type="inferred from homology"/>
<comment type="similarity">
    <text evidence="6">Belongs to the ubiquitin-conjugating enzyme family.</text>
</comment>
<dbReference type="Pfam" id="PF00179">
    <property type="entry name" value="UQ_con"/>
    <property type="match status" value="1"/>
</dbReference>
<dbReference type="CDD" id="cd23811">
    <property type="entry name" value="UBCc_ScCDC34-like"/>
    <property type="match status" value="1"/>
</dbReference>
<keyword evidence="2 6" id="KW-0547">Nucleotide-binding</keyword>
<organism evidence="9 10">
    <name type="scientific">Candida tropicalis (strain ATCC MYA-3404 / T1)</name>
    <name type="common">Yeast</name>
    <dbReference type="NCBI Taxonomy" id="294747"/>
    <lineage>
        <taxon>Eukaryota</taxon>
        <taxon>Fungi</taxon>
        <taxon>Dikarya</taxon>
        <taxon>Ascomycota</taxon>
        <taxon>Saccharomycotina</taxon>
        <taxon>Pichiomycetes</taxon>
        <taxon>Debaryomycetaceae</taxon>
        <taxon>Candida/Lodderomyces clade</taxon>
        <taxon>Candida</taxon>
    </lineage>
</organism>
<keyword evidence="10" id="KW-1185">Reference proteome</keyword>
<dbReference type="SMART" id="SM00212">
    <property type="entry name" value="UBCc"/>
    <property type="match status" value="1"/>
</dbReference>
<evidence type="ECO:0000313" key="9">
    <source>
        <dbReference type="EMBL" id="EER31441.1"/>
    </source>
</evidence>
<keyword evidence="1" id="KW-0808">Transferase</keyword>
<dbReference type="GO" id="GO:0005524">
    <property type="term" value="F:ATP binding"/>
    <property type="evidence" value="ECO:0007669"/>
    <property type="project" value="UniProtKB-UniRule"/>
</dbReference>
<dbReference type="OrthoDB" id="19692at2759"/>
<evidence type="ECO:0000259" key="8">
    <source>
        <dbReference type="PROSITE" id="PS50127"/>
    </source>
</evidence>
<evidence type="ECO:0000256" key="6">
    <source>
        <dbReference type="RuleBase" id="RU362109"/>
    </source>
</evidence>
<dbReference type="STRING" id="294747.C5MGH8"/>
<evidence type="ECO:0000313" key="10">
    <source>
        <dbReference type="Proteomes" id="UP000002037"/>
    </source>
</evidence>
<protein>
    <recommendedName>
        <fullName evidence="8">UBC core domain-containing protein</fullName>
    </recommendedName>
</protein>
<evidence type="ECO:0000256" key="2">
    <source>
        <dbReference type="ARBA" id="ARBA00022741"/>
    </source>
</evidence>
<feature type="active site" description="Glycyl thioester intermediate" evidence="5">
    <location>
        <position position="92"/>
    </location>
</feature>
<gene>
    <name evidence="9" type="ORF">CTRG_05171</name>
</gene>
<dbReference type="PROSITE" id="PS50127">
    <property type="entry name" value="UBC_2"/>
    <property type="match status" value="1"/>
</dbReference>
<dbReference type="EMBL" id="GG692401">
    <property type="protein sequence ID" value="EER31441.1"/>
    <property type="molecule type" value="Genomic_DNA"/>
</dbReference>
<evidence type="ECO:0000256" key="3">
    <source>
        <dbReference type="ARBA" id="ARBA00022786"/>
    </source>
</evidence>
<dbReference type="eggNOG" id="KOG0425">
    <property type="taxonomic scope" value="Eukaryota"/>
</dbReference>
<accession>C5MGH8</accession>
<dbReference type="PROSITE" id="PS00183">
    <property type="entry name" value="UBC_1"/>
    <property type="match status" value="1"/>
</dbReference>
<dbReference type="InterPro" id="IPR050113">
    <property type="entry name" value="Ub_conjugating_enzyme"/>
</dbReference>
<dbReference type="KEGG" id="ctp:CTRG_05171"/>
<sequence>MSSKSAAAILQRQFKDLTDPKKGIPSFHIELDDDNIFLWNIGVMVLNPDSLYHGGYFKGQMRFPQDFPFSPPSFRFTPALYHPNVYRDGRLCISILHQGGDPTSDEPESETWSPAQTVESVLISIISLLDDPNGNSPANIDASVEFRKNFPEYKRRVLAEVERSKKDIPEDFVMPDDATNAYSNNSGIKKDVVEEQVDEDFWYESDEDESFDEESLMDENMDDDQFDEEEEEEEEEQDEDMGGK</sequence>
<evidence type="ECO:0000256" key="4">
    <source>
        <dbReference type="ARBA" id="ARBA00022840"/>
    </source>
</evidence>
<dbReference type="GO" id="GO:0016740">
    <property type="term" value="F:transferase activity"/>
    <property type="evidence" value="ECO:0007669"/>
    <property type="project" value="UniProtKB-KW"/>
</dbReference>
<dbReference type="Gene3D" id="3.10.110.10">
    <property type="entry name" value="Ubiquitin Conjugating Enzyme"/>
    <property type="match status" value="1"/>
</dbReference>
<dbReference type="VEuPathDB" id="FungiDB:CTRG_05171"/>